<dbReference type="AlphaFoldDB" id="W2TE83"/>
<protein>
    <submittedName>
        <fullName evidence="1">Uncharacterized protein</fullName>
    </submittedName>
</protein>
<dbReference type="Proteomes" id="UP000053676">
    <property type="component" value="Unassembled WGS sequence"/>
</dbReference>
<evidence type="ECO:0000313" key="2">
    <source>
        <dbReference type="Proteomes" id="UP000053676"/>
    </source>
</evidence>
<name>W2TE83_NECAM</name>
<sequence>MSEKHSHRNDYKLFRNSMIFYSSLCVKTLQIYQC</sequence>
<dbReference type="KEGG" id="nai:NECAME_09249"/>
<organism evidence="1 2">
    <name type="scientific">Necator americanus</name>
    <name type="common">Human hookworm</name>
    <dbReference type="NCBI Taxonomy" id="51031"/>
    <lineage>
        <taxon>Eukaryota</taxon>
        <taxon>Metazoa</taxon>
        <taxon>Ecdysozoa</taxon>
        <taxon>Nematoda</taxon>
        <taxon>Chromadorea</taxon>
        <taxon>Rhabditida</taxon>
        <taxon>Rhabditina</taxon>
        <taxon>Rhabditomorpha</taxon>
        <taxon>Strongyloidea</taxon>
        <taxon>Ancylostomatidae</taxon>
        <taxon>Bunostominae</taxon>
        <taxon>Necator</taxon>
    </lineage>
</organism>
<keyword evidence="2" id="KW-1185">Reference proteome</keyword>
<reference evidence="2" key="1">
    <citation type="journal article" date="2014" name="Nat. Genet.">
        <title>Genome of the human hookworm Necator americanus.</title>
        <authorList>
            <person name="Tang Y.T."/>
            <person name="Gao X."/>
            <person name="Rosa B.A."/>
            <person name="Abubucker S."/>
            <person name="Hallsworth-Pepin K."/>
            <person name="Martin J."/>
            <person name="Tyagi R."/>
            <person name="Heizer E."/>
            <person name="Zhang X."/>
            <person name="Bhonagiri-Palsikar V."/>
            <person name="Minx P."/>
            <person name="Warren W.C."/>
            <person name="Wang Q."/>
            <person name="Zhan B."/>
            <person name="Hotez P.J."/>
            <person name="Sternberg P.W."/>
            <person name="Dougall A."/>
            <person name="Gaze S.T."/>
            <person name="Mulvenna J."/>
            <person name="Sotillo J."/>
            <person name="Ranganathan S."/>
            <person name="Rabelo E.M."/>
            <person name="Wilson R.K."/>
            <person name="Felgner P.L."/>
            <person name="Bethony J."/>
            <person name="Hawdon J.M."/>
            <person name="Gasser R.B."/>
            <person name="Loukas A."/>
            <person name="Mitreva M."/>
        </authorList>
    </citation>
    <scope>NUCLEOTIDE SEQUENCE [LARGE SCALE GENOMIC DNA]</scope>
</reference>
<dbReference type="EMBL" id="KI659126">
    <property type="protein sequence ID" value="ETN80355.1"/>
    <property type="molecule type" value="Genomic_DNA"/>
</dbReference>
<evidence type="ECO:0000313" key="1">
    <source>
        <dbReference type="EMBL" id="ETN80355.1"/>
    </source>
</evidence>
<accession>W2TE83</accession>
<gene>
    <name evidence="1" type="ORF">NECAME_09249</name>
</gene>
<proteinExistence type="predicted"/>